<reference evidence="1" key="1">
    <citation type="journal article" date="2020" name="Stud. Mycol.">
        <title>101 Dothideomycetes genomes: a test case for predicting lifestyles and emergence of pathogens.</title>
        <authorList>
            <person name="Haridas S."/>
            <person name="Albert R."/>
            <person name="Binder M."/>
            <person name="Bloem J."/>
            <person name="Labutti K."/>
            <person name="Salamov A."/>
            <person name="Andreopoulos B."/>
            <person name="Baker S."/>
            <person name="Barry K."/>
            <person name="Bills G."/>
            <person name="Bluhm B."/>
            <person name="Cannon C."/>
            <person name="Castanera R."/>
            <person name="Culley D."/>
            <person name="Daum C."/>
            <person name="Ezra D."/>
            <person name="Gonzalez J."/>
            <person name="Henrissat B."/>
            <person name="Kuo A."/>
            <person name="Liang C."/>
            <person name="Lipzen A."/>
            <person name="Lutzoni F."/>
            <person name="Magnuson J."/>
            <person name="Mondo S."/>
            <person name="Nolan M."/>
            <person name="Ohm R."/>
            <person name="Pangilinan J."/>
            <person name="Park H.-J."/>
            <person name="Ramirez L."/>
            <person name="Alfaro M."/>
            <person name="Sun H."/>
            <person name="Tritt A."/>
            <person name="Yoshinaga Y."/>
            <person name="Zwiers L.-H."/>
            <person name="Turgeon B."/>
            <person name="Goodwin S."/>
            <person name="Spatafora J."/>
            <person name="Crous P."/>
            <person name="Grigoriev I."/>
        </authorList>
    </citation>
    <scope>NUCLEOTIDE SEQUENCE</scope>
    <source>
        <strain evidence="1">ATCC 200398</strain>
    </source>
</reference>
<organism evidence="1 2">
    <name type="scientific">Lindgomyces ingoldianus</name>
    <dbReference type="NCBI Taxonomy" id="673940"/>
    <lineage>
        <taxon>Eukaryota</taxon>
        <taxon>Fungi</taxon>
        <taxon>Dikarya</taxon>
        <taxon>Ascomycota</taxon>
        <taxon>Pezizomycotina</taxon>
        <taxon>Dothideomycetes</taxon>
        <taxon>Pleosporomycetidae</taxon>
        <taxon>Pleosporales</taxon>
        <taxon>Lindgomycetaceae</taxon>
        <taxon>Lindgomyces</taxon>
    </lineage>
</organism>
<comment type="caution">
    <text evidence="1">The sequence shown here is derived from an EMBL/GenBank/DDBJ whole genome shotgun (WGS) entry which is preliminary data.</text>
</comment>
<dbReference type="EMBL" id="MU003494">
    <property type="protein sequence ID" value="KAF2476279.1"/>
    <property type="molecule type" value="Genomic_DNA"/>
</dbReference>
<accession>A0ACB6RAI0</accession>
<evidence type="ECO:0000313" key="1">
    <source>
        <dbReference type="EMBL" id="KAF2476279.1"/>
    </source>
</evidence>
<proteinExistence type="predicted"/>
<dbReference type="Proteomes" id="UP000799755">
    <property type="component" value="Unassembled WGS sequence"/>
</dbReference>
<protein>
    <submittedName>
        <fullName evidence="1">Uncharacterized protein</fullName>
    </submittedName>
</protein>
<name>A0ACB6RAI0_9PLEO</name>
<evidence type="ECO:0000313" key="2">
    <source>
        <dbReference type="Proteomes" id="UP000799755"/>
    </source>
</evidence>
<sequence length="754" mass="83752">MSSNPPPVSISSKAVAPSGQLSPAQTQAGPIATGDNYGQRRSGGSSFGAGATSRASPTPRNTQHSKKQHKGSKRFRQADDDAIAESLAMRSFNSRKGQTSITHLMNFSLPPRPQNYHPHHSHGYGRNYRRNPAWGLGSGYHAGDKARYVHANYRFIVDPRGDYRAQSADADIHLDWNTVLQILVSSQSQDSSCPICLGTPVAPRMAKCGHIFCLPCLIRYMHSEEDGKLPEKKARSKKCPLCWDLIYISETRPVRWYTGQEGPPPREGGDVVLRLVMRSAGSTLALPRDGADALDKDEDIPWHYAAEVMDYARVIRGGEDYMIDQFDTEIQELERQEKEDELMFGEDNVEWVRKAVRAIHDAKEKVQGIGNPPEMPTKPAEPKPKKAPIVFHEDAEHTPEMYLVQNALKSGQSVSSKPPILALEADETAAPGSSETPNGVNPSSRKLSITSQSLRANQGAIGSTLVEIRNRQQFDHHHTPSEYFFYQALLHYYLSPLDIRILKASFGTFASFPSTILPRVERVSTGHIIDDDLRKRTKYLAHLPYGCEVNFLECDWTDTVAPEILERFKPEIEKRRKRNLDKETREEKARMRAEKEESAQWASSRRKRPSVSDKFTADDFQPLASSSVPENTMSAEGESGAETTSTSPPWPARRGQGFASLASPSTSPSAPRTVWGTAAIAPSTSPIITPHEHDVPDDGWLQGWEKDLLQEEDMIEQVQAMSLGEGEASKKPVGGKKKKAKKITLMSTNVRRAA</sequence>
<gene>
    <name evidence="1" type="ORF">BDR25DRAFT_277324</name>
</gene>
<keyword evidence="2" id="KW-1185">Reference proteome</keyword>